<dbReference type="GO" id="GO:0031752">
    <property type="term" value="F:D5 dopamine receptor binding"/>
    <property type="evidence" value="ECO:0007669"/>
    <property type="project" value="TreeGrafter"/>
</dbReference>
<feature type="binding site" evidence="5">
    <location>
        <begin position="417"/>
        <end position="421"/>
    </location>
    <ligand>
        <name>GTP</name>
        <dbReference type="ChEBI" id="CHEBI:37565"/>
    </ligand>
</feature>
<dbReference type="GO" id="GO:0007188">
    <property type="term" value="P:adenylate cyclase-modulating G protein-coupled receptor signaling pathway"/>
    <property type="evidence" value="ECO:0007669"/>
    <property type="project" value="TreeGrafter"/>
</dbReference>
<keyword evidence="3 5" id="KW-0342">GTP-binding</keyword>
<gene>
    <name evidence="8" type="primary">GNA13</name>
    <name evidence="8" type="ORF">GWK47_004813</name>
</gene>
<dbReference type="GO" id="GO:0005737">
    <property type="term" value="C:cytoplasm"/>
    <property type="evidence" value="ECO:0007669"/>
    <property type="project" value="TreeGrafter"/>
</dbReference>
<evidence type="ECO:0000313" key="8">
    <source>
        <dbReference type="EMBL" id="KAG0725144.1"/>
    </source>
</evidence>
<dbReference type="SUPFAM" id="SSF52540">
    <property type="entry name" value="P-loop containing nucleoside triphosphate hydrolases"/>
    <property type="match status" value="1"/>
</dbReference>
<evidence type="ECO:0000256" key="7">
    <source>
        <dbReference type="SAM" id="SignalP"/>
    </source>
</evidence>
<feature type="binding site" evidence="5">
    <location>
        <begin position="486"/>
        <end position="489"/>
    </location>
    <ligand>
        <name>GTP</name>
        <dbReference type="ChEBI" id="CHEBI:37565"/>
    </ligand>
</feature>
<feature type="binding site" evidence="6">
    <location>
        <position position="280"/>
    </location>
    <ligand>
        <name>Mg(2+)</name>
        <dbReference type="ChEBI" id="CHEBI:18420"/>
    </ligand>
</feature>
<dbReference type="PROSITE" id="PS51882">
    <property type="entry name" value="G_ALPHA"/>
    <property type="match status" value="1"/>
</dbReference>
<keyword evidence="7" id="KW-0732">Signal</keyword>
<dbReference type="PRINTS" id="PR00318">
    <property type="entry name" value="GPROTEINA"/>
</dbReference>
<dbReference type="InterPro" id="IPR001019">
    <property type="entry name" value="Gprotein_alpha_su"/>
</dbReference>
<dbReference type="EMBL" id="JACEEZ010005970">
    <property type="protein sequence ID" value="KAG0725144.1"/>
    <property type="molecule type" value="Genomic_DNA"/>
</dbReference>
<reference evidence="8" key="1">
    <citation type="submission" date="2020-07" db="EMBL/GenBank/DDBJ databases">
        <title>The High-quality genome of the commercially important snow crab, Chionoecetes opilio.</title>
        <authorList>
            <person name="Jeong J.-H."/>
            <person name="Ryu S."/>
        </authorList>
    </citation>
    <scope>NUCLEOTIDE SEQUENCE</scope>
    <source>
        <strain evidence="8">MADBK_172401_WGS</strain>
        <tissue evidence="8">Digestive gland</tissue>
    </source>
</reference>
<evidence type="ECO:0000256" key="5">
    <source>
        <dbReference type="PIRSR" id="PIRSR601019-1"/>
    </source>
</evidence>
<feature type="chain" id="PRO_5035162565" evidence="7">
    <location>
        <begin position="16"/>
        <end position="516"/>
    </location>
</feature>
<dbReference type="GO" id="GO:0007266">
    <property type="term" value="P:Rho protein signal transduction"/>
    <property type="evidence" value="ECO:0007669"/>
    <property type="project" value="TreeGrafter"/>
</dbReference>
<dbReference type="GO" id="GO:0003924">
    <property type="term" value="F:GTPase activity"/>
    <property type="evidence" value="ECO:0007669"/>
    <property type="project" value="InterPro"/>
</dbReference>
<evidence type="ECO:0000256" key="6">
    <source>
        <dbReference type="PIRSR" id="PIRSR601019-2"/>
    </source>
</evidence>
<name>A0A8J4YM70_CHIOP</name>
<dbReference type="PANTHER" id="PTHR10218:SF360">
    <property type="entry name" value="GUANINE NUCLEOTIDE-BINDING PROTEIN SUBUNIT ALPHA HOMOLOG"/>
    <property type="match status" value="1"/>
</dbReference>
<comment type="caution">
    <text evidence="8">The sequence shown here is derived from an EMBL/GenBank/DDBJ whole genome shotgun (WGS) entry which is preliminary data.</text>
</comment>
<protein>
    <submittedName>
        <fullName evidence="8">Guanine nucleotide-binding protein subunit alpha-13</fullName>
    </submittedName>
</protein>
<dbReference type="InterPro" id="IPR011025">
    <property type="entry name" value="GproteinA_insert"/>
</dbReference>
<dbReference type="Pfam" id="PF00503">
    <property type="entry name" value="G-alpha"/>
    <property type="match status" value="1"/>
</dbReference>
<keyword evidence="6" id="KW-0460">Magnesium</keyword>
<dbReference type="Gene3D" id="1.10.400.10">
    <property type="entry name" value="GI Alpha 1, domain 2-like"/>
    <property type="match status" value="1"/>
</dbReference>
<dbReference type="GO" id="GO:0046872">
    <property type="term" value="F:metal ion binding"/>
    <property type="evidence" value="ECO:0007669"/>
    <property type="project" value="UniProtKB-KW"/>
</dbReference>
<evidence type="ECO:0000256" key="3">
    <source>
        <dbReference type="ARBA" id="ARBA00023134"/>
    </source>
</evidence>
<dbReference type="SUPFAM" id="SSF47895">
    <property type="entry name" value="Transducin (alpha subunit), insertion domain"/>
    <property type="match status" value="1"/>
</dbReference>
<dbReference type="InterPro" id="IPR027417">
    <property type="entry name" value="P-loop_NTPase"/>
</dbReference>
<keyword evidence="2 5" id="KW-0547">Nucleotide-binding</keyword>
<keyword evidence="9" id="KW-1185">Reference proteome</keyword>
<dbReference type="GO" id="GO:0031683">
    <property type="term" value="F:G-protein beta/gamma-subunit complex binding"/>
    <property type="evidence" value="ECO:0007669"/>
    <property type="project" value="InterPro"/>
</dbReference>
<dbReference type="FunFam" id="3.40.50.300:FF:000692">
    <property type="entry name" value="Guanine nucleotide-binding protein subunit alpha"/>
    <property type="match status" value="2"/>
</dbReference>
<dbReference type="CDD" id="cd00066">
    <property type="entry name" value="G-alpha"/>
    <property type="match status" value="1"/>
</dbReference>
<evidence type="ECO:0000256" key="2">
    <source>
        <dbReference type="ARBA" id="ARBA00022741"/>
    </source>
</evidence>
<sequence length="516" mass="59159">MRSVVLFLLWGAAAATLLFPARGDASVNTEPSPVPYQPSVDDEAKVNAPLDVIIDTMPAPSGGDVILEDGVQLDMDEDLELDDKRLHGKGLCTTHDLCTRIKGTCKAKCDGERVVAGLCPGPHCSCCIPAFPCSPYPCYPCPANSPLLELGHLQIKWRHLQVSVSGNRGETSRPVRREGMLLLRFSPHPVYPDPDLPRPMTPIREELRPPKWVFLLRGEMERSIKTNNRLIKPQIVVGKITVMDQHRRSTDIDKVLQKERERLRRQVKLLLLGAGESGKSTFLKQMRIIHGHHFGQEEIDEYRETIYKNVVMGMKVLLDARDKLRIPWGDESRDSIGNHLMKYMGYMPLDREVFQDYIPNIKELWKDTGIRQAYNRRAEFQLEYIPSEKDILHCRKATKAITEFTIPIQNVPFLFVDVGGQRTQRQKWFQCFESVTSIIFLASSSEFDQRLLEDRVTNRLEESLNIFGTIVNNRNFRDVSIILFLNKTDLLIQKIRSRQSNIAHYFTDFVSIVKHR</sequence>
<keyword evidence="4" id="KW-0807">Transducer</keyword>
<keyword evidence="1 6" id="KW-0479">Metal-binding</keyword>
<evidence type="ECO:0000313" key="9">
    <source>
        <dbReference type="Proteomes" id="UP000770661"/>
    </source>
</evidence>
<dbReference type="GO" id="GO:0031526">
    <property type="term" value="C:brush border membrane"/>
    <property type="evidence" value="ECO:0007669"/>
    <property type="project" value="TreeGrafter"/>
</dbReference>
<proteinExistence type="predicted"/>
<dbReference type="AlphaFoldDB" id="A0A8J4YM70"/>
<dbReference type="GO" id="GO:0005834">
    <property type="term" value="C:heterotrimeric G-protein complex"/>
    <property type="evidence" value="ECO:0007669"/>
    <property type="project" value="TreeGrafter"/>
</dbReference>
<dbReference type="Gene3D" id="3.40.50.300">
    <property type="entry name" value="P-loop containing nucleotide triphosphate hydrolases"/>
    <property type="match status" value="1"/>
</dbReference>
<dbReference type="PANTHER" id="PTHR10218">
    <property type="entry name" value="GTP-BINDING PROTEIN ALPHA SUBUNIT"/>
    <property type="match status" value="1"/>
</dbReference>
<feature type="binding site" evidence="6">
    <location>
        <position position="398"/>
    </location>
    <ligand>
        <name>Mg(2+)</name>
        <dbReference type="ChEBI" id="CHEBI:18420"/>
    </ligand>
</feature>
<evidence type="ECO:0000256" key="1">
    <source>
        <dbReference type="ARBA" id="ARBA00022723"/>
    </source>
</evidence>
<feature type="signal peptide" evidence="7">
    <location>
        <begin position="1"/>
        <end position="15"/>
    </location>
</feature>
<feature type="binding site" evidence="5">
    <location>
        <begin position="276"/>
        <end position="281"/>
    </location>
    <ligand>
        <name>GTP</name>
        <dbReference type="ChEBI" id="CHEBI:37565"/>
    </ligand>
</feature>
<organism evidence="8 9">
    <name type="scientific">Chionoecetes opilio</name>
    <name type="common">Atlantic snow crab</name>
    <name type="synonym">Cancer opilio</name>
    <dbReference type="NCBI Taxonomy" id="41210"/>
    <lineage>
        <taxon>Eukaryota</taxon>
        <taxon>Metazoa</taxon>
        <taxon>Ecdysozoa</taxon>
        <taxon>Arthropoda</taxon>
        <taxon>Crustacea</taxon>
        <taxon>Multicrustacea</taxon>
        <taxon>Malacostraca</taxon>
        <taxon>Eumalacostraca</taxon>
        <taxon>Eucarida</taxon>
        <taxon>Decapoda</taxon>
        <taxon>Pleocyemata</taxon>
        <taxon>Brachyura</taxon>
        <taxon>Eubrachyura</taxon>
        <taxon>Majoidea</taxon>
        <taxon>Majidae</taxon>
        <taxon>Chionoecetes</taxon>
    </lineage>
</organism>
<dbReference type="OrthoDB" id="5817230at2759"/>
<dbReference type="GO" id="GO:0005525">
    <property type="term" value="F:GTP binding"/>
    <property type="evidence" value="ECO:0007669"/>
    <property type="project" value="UniProtKB-KW"/>
</dbReference>
<evidence type="ECO:0000256" key="4">
    <source>
        <dbReference type="ARBA" id="ARBA00023224"/>
    </source>
</evidence>
<dbReference type="SMART" id="SM00275">
    <property type="entry name" value="G_alpha"/>
    <property type="match status" value="1"/>
</dbReference>
<feature type="binding site" evidence="5">
    <location>
        <begin position="392"/>
        <end position="398"/>
    </location>
    <ligand>
        <name>GTP</name>
        <dbReference type="ChEBI" id="CHEBI:37565"/>
    </ligand>
</feature>
<dbReference type="Proteomes" id="UP000770661">
    <property type="component" value="Unassembled WGS sequence"/>
</dbReference>
<accession>A0A8J4YM70</accession>